<gene>
    <name evidence="1" type="ORF">EW093_04210</name>
</gene>
<sequence>MKKILLILFLLSNIFLFSLDNYIGMIPVEVIKEFGSPNYVLTQRGERTEEDDVIFFYDNRVYLYFNQNRVWQIRADSKYEGSILKLKLGDDKSVVNELLGKPHEIKDNSYIYRRPDRGFPLILRLYFLGDKLNDIYLYRGDY</sequence>
<proteinExistence type="predicted"/>
<dbReference type="Proteomes" id="UP000323824">
    <property type="component" value="Chromosome"/>
</dbReference>
<accession>A0A5C1Q7D2</accession>
<evidence type="ECO:0000313" key="1">
    <source>
        <dbReference type="EMBL" id="QEN03935.1"/>
    </source>
</evidence>
<dbReference type="EMBL" id="CP035807">
    <property type="protein sequence ID" value="QEN03935.1"/>
    <property type="molecule type" value="Genomic_DNA"/>
</dbReference>
<name>A0A5C1Q7D2_9SPIO</name>
<protein>
    <submittedName>
        <fullName evidence="1">Uncharacterized protein</fullName>
    </submittedName>
</protein>
<evidence type="ECO:0000313" key="2">
    <source>
        <dbReference type="Proteomes" id="UP000323824"/>
    </source>
</evidence>
<reference evidence="1 2" key="1">
    <citation type="submission" date="2019-02" db="EMBL/GenBank/DDBJ databases">
        <authorList>
            <person name="Fomenkov A."/>
            <person name="Dubinina G."/>
            <person name="Grabovich M."/>
            <person name="Vincze T."/>
            <person name="Roberts R.J."/>
        </authorList>
    </citation>
    <scope>NUCLEOTIDE SEQUENCE [LARGE SCALE GENOMIC DNA]</scope>
    <source>
        <strain evidence="1 2">P</strain>
    </source>
</reference>
<dbReference type="KEGG" id="sper:EW093_04210"/>
<dbReference type="OrthoDB" id="362180at2"/>
<keyword evidence="2" id="KW-1185">Reference proteome</keyword>
<dbReference type="AlphaFoldDB" id="A0A5C1Q7D2"/>
<organism evidence="1 2">
    <name type="scientific">Thiospirochaeta perfilievii</name>
    <dbReference type="NCBI Taxonomy" id="252967"/>
    <lineage>
        <taxon>Bacteria</taxon>
        <taxon>Pseudomonadati</taxon>
        <taxon>Spirochaetota</taxon>
        <taxon>Spirochaetia</taxon>
        <taxon>Spirochaetales</taxon>
        <taxon>Spirochaetaceae</taxon>
        <taxon>Thiospirochaeta</taxon>
    </lineage>
</organism>
<dbReference type="RefSeq" id="WP_149567192.1">
    <property type="nucleotide sequence ID" value="NZ_CP035807.1"/>
</dbReference>
<reference evidence="1 2" key="2">
    <citation type="submission" date="2019-09" db="EMBL/GenBank/DDBJ databases">
        <title>Complete Genome Sequence and Methylome Analysis of free living Spirochaetas.</title>
        <authorList>
            <person name="Leshcheva N."/>
            <person name="Mikheeva N."/>
        </authorList>
    </citation>
    <scope>NUCLEOTIDE SEQUENCE [LARGE SCALE GENOMIC DNA]</scope>
    <source>
        <strain evidence="1 2">P</strain>
    </source>
</reference>